<reference evidence="2" key="1">
    <citation type="journal article" date="2020" name="Appl. Environ. Microbiol.">
        <title>Medium-Chain Fatty Acid Synthesis by 'Candidatus Weimeria bifida' gen. nov., sp. nov., and 'Candidatus Pseudoramibacter fermentans' sp. nov.</title>
        <authorList>
            <person name="Scarborough M.J."/>
            <person name="Myers K.S."/>
            <person name="Donohue T.J."/>
            <person name="Noguera D.R."/>
        </authorList>
    </citation>
    <scope>NUCLEOTIDE SEQUENCE</scope>
    <source>
        <strain evidence="2">LCO1.1</strain>
    </source>
</reference>
<proteinExistence type="predicted"/>
<protein>
    <submittedName>
        <fullName evidence="2">DUF4268 domain-containing protein</fullName>
    </submittedName>
</protein>
<evidence type="ECO:0000313" key="2">
    <source>
        <dbReference type="EMBL" id="MQN01460.1"/>
    </source>
</evidence>
<keyword evidence="3" id="KW-1185">Reference proteome</keyword>
<sequence length="151" mass="18048">MRVPLKIDDDVYVEKNTSTALKISILRRIFVLFHADPMDLVFYHVIRNRIRLPTKSLRSQKRYWTYALQSYRKQIVEMEASELQSEYVKYDEWLFWDRGFCVSCAQWDGARIDFYLGKGNTDENKKAFDYLKSRQDEIEDGIGDVLSWNRA</sequence>
<dbReference type="Pfam" id="PF14088">
    <property type="entry name" value="DUF4268"/>
    <property type="match status" value="1"/>
</dbReference>
<name>A0A6N7J1H7_9FIRM</name>
<organism evidence="2 3">
    <name type="scientific">Candidatus Weimeria bifida</name>
    <dbReference type="NCBI Taxonomy" id="2599074"/>
    <lineage>
        <taxon>Bacteria</taxon>
        <taxon>Bacillati</taxon>
        <taxon>Bacillota</taxon>
        <taxon>Clostridia</taxon>
        <taxon>Lachnospirales</taxon>
        <taxon>Lachnospiraceae</taxon>
        <taxon>Candidatus Weimeria</taxon>
    </lineage>
</organism>
<dbReference type="InterPro" id="IPR025364">
    <property type="entry name" value="DUF4268"/>
</dbReference>
<evidence type="ECO:0000259" key="1">
    <source>
        <dbReference type="Pfam" id="PF14088"/>
    </source>
</evidence>
<dbReference type="EMBL" id="VOGC01000006">
    <property type="protein sequence ID" value="MQN01460.1"/>
    <property type="molecule type" value="Genomic_DNA"/>
</dbReference>
<gene>
    <name evidence="2" type="ORF">FRC54_05960</name>
</gene>
<accession>A0A6N7J1H7</accession>
<evidence type="ECO:0000313" key="3">
    <source>
        <dbReference type="Proteomes" id="UP000460257"/>
    </source>
</evidence>
<dbReference type="Proteomes" id="UP000460257">
    <property type="component" value="Unassembled WGS sequence"/>
</dbReference>
<feature type="domain" description="DUF4268" evidence="1">
    <location>
        <begin position="60"/>
        <end position="150"/>
    </location>
</feature>
<dbReference type="AlphaFoldDB" id="A0A6N7J1H7"/>
<comment type="caution">
    <text evidence="2">The sequence shown here is derived from an EMBL/GenBank/DDBJ whole genome shotgun (WGS) entry which is preliminary data.</text>
</comment>